<dbReference type="Gene3D" id="3.30.160.60">
    <property type="entry name" value="Classic Zinc Finger"/>
    <property type="match status" value="1"/>
</dbReference>
<dbReference type="SUPFAM" id="SSF54695">
    <property type="entry name" value="POZ domain"/>
    <property type="match status" value="1"/>
</dbReference>
<dbReference type="PANTHER" id="PTHR23110">
    <property type="entry name" value="BTB DOMAIN TRANSCRIPTION FACTOR"/>
    <property type="match status" value="1"/>
</dbReference>
<feature type="region of interest" description="Disordered" evidence="4">
    <location>
        <begin position="225"/>
        <end position="260"/>
    </location>
</feature>
<evidence type="ECO:0000256" key="4">
    <source>
        <dbReference type="SAM" id="MobiDB-lite"/>
    </source>
</evidence>
<evidence type="ECO:0000256" key="3">
    <source>
        <dbReference type="PROSITE-ProRule" id="PRU00042"/>
    </source>
</evidence>
<dbReference type="InterPro" id="IPR000210">
    <property type="entry name" value="BTB/POZ_dom"/>
</dbReference>
<dbReference type="GO" id="GO:0048513">
    <property type="term" value="P:animal organ development"/>
    <property type="evidence" value="ECO:0007669"/>
    <property type="project" value="UniProtKB-ARBA"/>
</dbReference>
<organism evidence="7 8">
    <name type="scientific">Atta colombica</name>
    <dbReference type="NCBI Taxonomy" id="520822"/>
    <lineage>
        <taxon>Eukaryota</taxon>
        <taxon>Metazoa</taxon>
        <taxon>Ecdysozoa</taxon>
        <taxon>Arthropoda</taxon>
        <taxon>Hexapoda</taxon>
        <taxon>Insecta</taxon>
        <taxon>Pterygota</taxon>
        <taxon>Neoptera</taxon>
        <taxon>Endopterygota</taxon>
        <taxon>Hymenoptera</taxon>
        <taxon>Apocrita</taxon>
        <taxon>Aculeata</taxon>
        <taxon>Formicoidea</taxon>
        <taxon>Formicidae</taxon>
        <taxon>Myrmicinae</taxon>
        <taxon>Atta</taxon>
    </lineage>
</organism>
<feature type="region of interest" description="Disordered" evidence="4">
    <location>
        <begin position="167"/>
        <end position="194"/>
    </location>
</feature>
<feature type="compositionally biased region" description="Polar residues" evidence="4">
    <location>
        <begin position="243"/>
        <end position="252"/>
    </location>
</feature>
<dbReference type="Proteomes" id="UP000078540">
    <property type="component" value="Unassembled WGS sequence"/>
</dbReference>
<proteinExistence type="predicted"/>
<protein>
    <submittedName>
        <fullName evidence="7">Broad-complex core protein isoform 6</fullName>
    </submittedName>
</protein>
<keyword evidence="3" id="KW-0863">Zinc-finger</keyword>
<feature type="domain" description="C2H2-type" evidence="6">
    <location>
        <begin position="397"/>
        <end position="425"/>
    </location>
</feature>
<keyword evidence="2" id="KW-0539">Nucleus</keyword>
<dbReference type="PROSITE" id="PS50157">
    <property type="entry name" value="ZINC_FINGER_C2H2_2"/>
    <property type="match status" value="2"/>
</dbReference>
<dbReference type="GO" id="GO:0005634">
    <property type="term" value="C:nucleus"/>
    <property type="evidence" value="ECO:0007669"/>
    <property type="project" value="UniProtKB-SubCell"/>
</dbReference>
<dbReference type="GO" id="GO:0006357">
    <property type="term" value="P:regulation of transcription by RNA polymerase II"/>
    <property type="evidence" value="ECO:0007669"/>
    <property type="project" value="TreeGrafter"/>
</dbReference>
<feature type="domain" description="C2H2-type" evidence="6">
    <location>
        <begin position="368"/>
        <end position="396"/>
    </location>
</feature>
<dbReference type="PROSITE" id="PS50097">
    <property type="entry name" value="BTB"/>
    <property type="match status" value="1"/>
</dbReference>
<dbReference type="SMART" id="SM00355">
    <property type="entry name" value="ZnF_C2H2"/>
    <property type="match status" value="2"/>
</dbReference>
<evidence type="ECO:0000256" key="2">
    <source>
        <dbReference type="ARBA" id="ARBA00023242"/>
    </source>
</evidence>
<keyword evidence="8" id="KW-1185">Reference proteome</keyword>
<evidence type="ECO:0000259" key="5">
    <source>
        <dbReference type="PROSITE" id="PS50097"/>
    </source>
</evidence>
<dbReference type="Pfam" id="PF00651">
    <property type="entry name" value="BTB"/>
    <property type="match status" value="1"/>
</dbReference>
<dbReference type="AlphaFoldDB" id="A0A195AWV9"/>
<comment type="subcellular location">
    <subcellularLocation>
        <location evidence="1">Nucleus</location>
    </subcellularLocation>
</comment>
<dbReference type="EMBL" id="KQ976725">
    <property type="protein sequence ID" value="KYM76535.1"/>
    <property type="molecule type" value="Genomic_DNA"/>
</dbReference>
<accession>A0A195AWV9</accession>
<evidence type="ECO:0000256" key="1">
    <source>
        <dbReference type="ARBA" id="ARBA00004123"/>
    </source>
</evidence>
<dbReference type="InterPro" id="IPR036236">
    <property type="entry name" value="Znf_C2H2_sf"/>
</dbReference>
<gene>
    <name evidence="7" type="ORF">ALC53_12978</name>
</gene>
<evidence type="ECO:0000313" key="8">
    <source>
        <dbReference type="Proteomes" id="UP000078540"/>
    </source>
</evidence>
<dbReference type="InterPro" id="IPR011333">
    <property type="entry name" value="SKP1/BTB/POZ_sf"/>
</dbReference>
<dbReference type="CDD" id="cd18315">
    <property type="entry name" value="BTB_POZ_BAB-like"/>
    <property type="match status" value="1"/>
</dbReference>
<dbReference type="GO" id="GO:0003006">
    <property type="term" value="P:developmental process involved in reproduction"/>
    <property type="evidence" value="ECO:0007669"/>
    <property type="project" value="UniProtKB-ARBA"/>
</dbReference>
<dbReference type="PANTHER" id="PTHR23110:SF99">
    <property type="entry name" value="BROAD-COMPLEX CORE PROTEIN ISOFORM 6"/>
    <property type="match status" value="1"/>
</dbReference>
<dbReference type="Pfam" id="PF00096">
    <property type="entry name" value="zf-C2H2"/>
    <property type="match status" value="1"/>
</dbReference>
<keyword evidence="3" id="KW-0862">Zinc</keyword>
<reference evidence="7 8" key="1">
    <citation type="submission" date="2015-09" db="EMBL/GenBank/DDBJ databases">
        <title>Atta colombica WGS genome.</title>
        <authorList>
            <person name="Nygaard S."/>
            <person name="Hu H."/>
            <person name="Boomsma J."/>
            <person name="Zhang G."/>
        </authorList>
    </citation>
    <scope>NUCLEOTIDE SEQUENCE [LARGE SCALE GENOMIC DNA]</scope>
    <source>
        <strain evidence="7">Treedump-2</strain>
        <tissue evidence="7">Whole body</tissue>
    </source>
</reference>
<feature type="compositionally biased region" description="Low complexity" evidence="4">
    <location>
        <begin position="168"/>
        <end position="177"/>
    </location>
</feature>
<dbReference type="GO" id="GO:0008270">
    <property type="term" value="F:zinc ion binding"/>
    <property type="evidence" value="ECO:0007669"/>
    <property type="project" value="UniProtKB-KW"/>
</dbReference>
<sequence>MSDEQFSLVWNSFPRNLSSGLYTLLTDEHFVDVTLAVEGQILRAHKLILSVCSTYFRELFKGNTCKHPIVILKDVNYRDLSAILHFMYQGEVNIKQEDIASFLKVAEVLQIKGLTTDSNERFKDTLRKNDEDFEDRGFYEVEKDRCEHSGTDENVSTFSRLTHIVKEQSTTRQSTSTEDISTREPFTEPEQMSTVTDTCHWQGCTEADYSIPDGPDVQTAISKRSRSTDMPCHMEEQPLDCTSDASQPQSTKPEPLDYTMDTDMDLGYKYAAEKILYAGNENAPKQDFAPDTQLVPYNQNSQTQPFGLNDTTIYSSDSTYEMANSSTKGRRTVKGISGSSLPLETTLRVVSELGPTLRMEHGKVIRMYACPWCMRQFTRKENLKLHVRYIHGPLETLTCKLCGNKYKNSNSLRVHSYLYHNSKRDKSSKPLAAGDDGISIDGDGDGDGV</sequence>
<dbReference type="SUPFAM" id="SSF57667">
    <property type="entry name" value="beta-beta-alpha zinc fingers"/>
    <property type="match status" value="1"/>
</dbReference>
<dbReference type="PROSITE" id="PS00028">
    <property type="entry name" value="ZINC_FINGER_C2H2_1"/>
    <property type="match status" value="2"/>
</dbReference>
<dbReference type="GO" id="GO:0048666">
    <property type="term" value="P:neuron development"/>
    <property type="evidence" value="ECO:0007669"/>
    <property type="project" value="UniProtKB-ARBA"/>
</dbReference>
<feature type="region of interest" description="Disordered" evidence="4">
    <location>
        <begin position="424"/>
        <end position="449"/>
    </location>
</feature>
<evidence type="ECO:0000259" key="6">
    <source>
        <dbReference type="PROSITE" id="PS50157"/>
    </source>
</evidence>
<dbReference type="InterPro" id="IPR013087">
    <property type="entry name" value="Znf_C2H2_type"/>
</dbReference>
<dbReference type="Gene3D" id="3.30.710.10">
    <property type="entry name" value="Potassium Channel Kv1.1, Chain A"/>
    <property type="match status" value="1"/>
</dbReference>
<dbReference type="InterPro" id="IPR051095">
    <property type="entry name" value="Dros_DevTransReg"/>
</dbReference>
<dbReference type="SMART" id="SM00225">
    <property type="entry name" value="BTB"/>
    <property type="match status" value="1"/>
</dbReference>
<evidence type="ECO:0000313" key="7">
    <source>
        <dbReference type="EMBL" id="KYM76535.1"/>
    </source>
</evidence>
<dbReference type="STRING" id="520822.A0A195AWV9"/>
<name>A0A195AWV9_9HYME</name>
<feature type="domain" description="BTB" evidence="5">
    <location>
        <begin position="31"/>
        <end position="96"/>
    </location>
</feature>
<keyword evidence="3" id="KW-0479">Metal-binding</keyword>